<evidence type="ECO:0000313" key="2">
    <source>
        <dbReference type="EMBL" id="EWS74340.1"/>
    </source>
</evidence>
<keyword evidence="1" id="KW-0472">Membrane</keyword>
<accession>W7X4T9</accession>
<evidence type="ECO:0000313" key="3">
    <source>
        <dbReference type="Proteomes" id="UP000009168"/>
    </source>
</evidence>
<sequence>MYNNSIAQQDQHSVQVPLLNQEYQVQNQQNNYLSYNQLQVQNDQQNQNNRQNQIINFSNGQEMIDPDFLYCKQSMINKSCNDKRRQVEKLSTLLSQVLSQLPLSFTSIQLIGKANIYSGLYCEEKIIKPLIAENTHVNEFLIRNGYVVNCCNILCSTIKSQSFIAVAILLSTLLYQSLLDFIYFNNTYSHINSIDSLRVLHFEYNQLIISLG</sequence>
<dbReference type="EMBL" id="GG662699">
    <property type="protein sequence ID" value="EWS74340.1"/>
    <property type="molecule type" value="Genomic_DNA"/>
</dbReference>
<feature type="transmembrane region" description="Helical" evidence="1">
    <location>
        <begin position="163"/>
        <end position="184"/>
    </location>
</feature>
<keyword evidence="1 2" id="KW-0812">Transmembrane</keyword>
<reference evidence="3" key="1">
    <citation type="journal article" date="2006" name="PLoS Biol.">
        <title>Macronuclear genome sequence of the ciliate Tetrahymena thermophila, a model eukaryote.</title>
        <authorList>
            <person name="Eisen J.A."/>
            <person name="Coyne R.S."/>
            <person name="Wu M."/>
            <person name="Wu D."/>
            <person name="Thiagarajan M."/>
            <person name="Wortman J.R."/>
            <person name="Badger J.H."/>
            <person name="Ren Q."/>
            <person name="Amedeo P."/>
            <person name="Jones K.M."/>
            <person name="Tallon L.J."/>
            <person name="Delcher A.L."/>
            <person name="Salzberg S.L."/>
            <person name="Silva J.C."/>
            <person name="Haas B.J."/>
            <person name="Majoros W.H."/>
            <person name="Farzad M."/>
            <person name="Carlton J.M."/>
            <person name="Smith R.K. Jr."/>
            <person name="Garg J."/>
            <person name="Pearlman R.E."/>
            <person name="Karrer K.M."/>
            <person name="Sun L."/>
            <person name="Manning G."/>
            <person name="Elde N.C."/>
            <person name="Turkewitz A.P."/>
            <person name="Asai D.J."/>
            <person name="Wilkes D.E."/>
            <person name="Wang Y."/>
            <person name="Cai H."/>
            <person name="Collins K."/>
            <person name="Stewart B.A."/>
            <person name="Lee S.R."/>
            <person name="Wilamowska K."/>
            <person name="Weinberg Z."/>
            <person name="Ruzzo W.L."/>
            <person name="Wloga D."/>
            <person name="Gaertig J."/>
            <person name="Frankel J."/>
            <person name="Tsao C.-C."/>
            <person name="Gorovsky M.A."/>
            <person name="Keeling P.J."/>
            <person name="Waller R.F."/>
            <person name="Patron N.J."/>
            <person name="Cherry J.M."/>
            <person name="Stover N.A."/>
            <person name="Krieger C.J."/>
            <person name="del Toro C."/>
            <person name="Ryder H.F."/>
            <person name="Williamson S.C."/>
            <person name="Barbeau R.A."/>
            <person name="Hamilton E.P."/>
            <person name="Orias E."/>
        </authorList>
    </citation>
    <scope>NUCLEOTIDE SEQUENCE [LARGE SCALE GENOMIC DNA]</scope>
    <source>
        <strain evidence="3">SB210</strain>
    </source>
</reference>
<dbReference type="GeneID" id="24437387"/>
<name>W7X4T9_TETTS</name>
<organism evidence="2 3">
    <name type="scientific">Tetrahymena thermophila (strain SB210)</name>
    <dbReference type="NCBI Taxonomy" id="312017"/>
    <lineage>
        <taxon>Eukaryota</taxon>
        <taxon>Sar</taxon>
        <taxon>Alveolata</taxon>
        <taxon>Ciliophora</taxon>
        <taxon>Intramacronucleata</taxon>
        <taxon>Oligohymenophorea</taxon>
        <taxon>Hymenostomatida</taxon>
        <taxon>Tetrahymenina</taxon>
        <taxon>Tetrahymenidae</taxon>
        <taxon>Tetrahymena</taxon>
    </lineage>
</organism>
<dbReference type="InParanoid" id="W7X4T9"/>
<dbReference type="AlphaFoldDB" id="W7X4T9"/>
<gene>
    <name evidence="2" type="ORF">TTHERM_000125548</name>
</gene>
<evidence type="ECO:0000256" key="1">
    <source>
        <dbReference type="SAM" id="Phobius"/>
    </source>
</evidence>
<dbReference type="Proteomes" id="UP000009168">
    <property type="component" value="Unassembled WGS sequence"/>
</dbReference>
<dbReference type="RefSeq" id="XP_012653161.1">
    <property type="nucleotide sequence ID" value="XM_012797707.1"/>
</dbReference>
<keyword evidence="1" id="KW-1133">Transmembrane helix</keyword>
<dbReference type="KEGG" id="tet:TTHERM_000125548"/>
<protein>
    <submittedName>
        <fullName evidence="2">Transmembrane protein, putative</fullName>
    </submittedName>
</protein>
<proteinExistence type="predicted"/>
<keyword evidence="3" id="KW-1185">Reference proteome</keyword>